<sequence length="344" mass="36175">MSKHRNPTTRRRVAAPLGAGATALAVTLAGSPLAGADEGEDLLAELEEISHHANEKNEEVKALEDEVEAAKADLDGARDQVAAAQDEEAEAAAQLEERSRAVDEVAGSKYRTASSQSALRTLGSDSPRDALDRASFLNTLSRTATDAVEDYEAAAEDAANKRASAEHGAADIEAKKTELEEKLTELLAERDELKGQAEELQGRIDALDEEQRQAWESRNRGGEPAPAVPSETGNAVVDAALGKIGSPYSWGGNGPDSFDCSGLVFWAHQQAGKTVPRTSSAQIAGGQPVSRADLQPGDIVGYYPGVTHVGIYIGNGQIVHASDYGVPVQIASVDHAPFAGAARY</sequence>
<evidence type="ECO:0000259" key="7">
    <source>
        <dbReference type="PROSITE" id="PS51935"/>
    </source>
</evidence>
<dbReference type="Gene3D" id="6.10.250.3150">
    <property type="match status" value="1"/>
</dbReference>
<dbReference type="GO" id="GO:0006508">
    <property type="term" value="P:proteolysis"/>
    <property type="evidence" value="ECO:0007669"/>
    <property type="project" value="UniProtKB-KW"/>
</dbReference>
<evidence type="ECO:0000256" key="4">
    <source>
        <dbReference type="ARBA" id="ARBA00022807"/>
    </source>
</evidence>
<dbReference type="PANTHER" id="PTHR47359:SF3">
    <property type="entry name" value="NLP_P60 DOMAIN-CONTAINING PROTEIN-RELATED"/>
    <property type="match status" value="1"/>
</dbReference>
<keyword evidence="3" id="KW-0378">Hydrolase</keyword>
<dbReference type="PANTHER" id="PTHR47359">
    <property type="entry name" value="PEPTIDOGLYCAN DL-ENDOPEPTIDASE CWLO"/>
    <property type="match status" value="1"/>
</dbReference>
<comment type="similarity">
    <text evidence="1">Belongs to the peptidase C40 family.</text>
</comment>
<dbReference type="InterPro" id="IPR038765">
    <property type="entry name" value="Papain-like_cys_pep_sf"/>
</dbReference>
<dbReference type="PROSITE" id="PS51935">
    <property type="entry name" value="NLPC_P60"/>
    <property type="match status" value="1"/>
</dbReference>
<organism evidence="8 11">
    <name type="scientific">Corynebacterium otitidis ATCC 51513</name>
    <dbReference type="NCBI Taxonomy" id="883169"/>
    <lineage>
        <taxon>Bacteria</taxon>
        <taxon>Bacillati</taxon>
        <taxon>Actinomycetota</taxon>
        <taxon>Actinomycetes</taxon>
        <taxon>Mycobacteriales</taxon>
        <taxon>Corynebacteriaceae</taxon>
        <taxon>Corynebacterium</taxon>
    </lineage>
</organism>
<accession>I7KIK2</accession>
<dbReference type="RefSeq" id="WP_004600167.1">
    <property type="nucleotide sequence ID" value="NZ_HF541865.1"/>
</dbReference>
<dbReference type="InterPro" id="IPR006311">
    <property type="entry name" value="TAT_signal"/>
</dbReference>
<evidence type="ECO:0000313" key="8">
    <source>
        <dbReference type="EMBL" id="CCI82995.1"/>
    </source>
</evidence>
<feature type="region of interest" description="Disordered" evidence="5">
    <location>
        <begin position="74"/>
        <end position="130"/>
    </location>
</feature>
<feature type="chain" id="PRO_5010125114" description="NlpC/P60 domain-containing protein" evidence="6">
    <location>
        <begin position="37"/>
        <end position="344"/>
    </location>
</feature>
<feature type="signal peptide" evidence="6">
    <location>
        <begin position="1"/>
        <end position="36"/>
    </location>
</feature>
<name>I7KIK2_9CORY</name>
<evidence type="ECO:0000313" key="11">
    <source>
        <dbReference type="Proteomes" id="UP000011016"/>
    </source>
</evidence>
<dbReference type="EMBL" id="AHAE01000017">
    <property type="protein sequence ID" value="EJZ82785.1"/>
    <property type="molecule type" value="Genomic_DNA"/>
</dbReference>
<dbReference type="SUPFAM" id="SSF54001">
    <property type="entry name" value="Cysteine proteinases"/>
    <property type="match status" value="1"/>
</dbReference>
<dbReference type="MEROPS" id="C40.007"/>
<dbReference type="EMBL" id="CAJZ01000032">
    <property type="protein sequence ID" value="CCI82995.1"/>
    <property type="molecule type" value="Genomic_DNA"/>
</dbReference>
<keyword evidence="4" id="KW-0788">Thiol protease</keyword>
<dbReference type="Gene3D" id="3.90.1720.10">
    <property type="entry name" value="endopeptidase domain like (from Nostoc punctiforme)"/>
    <property type="match status" value="1"/>
</dbReference>
<dbReference type="GO" id="GO:0008234">
    <property type="term" value="F:cysteine-type peptidase activity"/>
    <property type="evidence" value="ECO:0007669"/>
    <property type="project" value="UniProtKB-KW"/>
</dbReference>
<keyword evidence="10" id="KW-1185">Reference proteome</keyword>
<dbReference type="AlphaFoldDB" id="I7KIK2"/>
<gene>
    <name evidence="8" type="ORF">BN46_0247</name>
    <name evidence="9" type="ORF">HMPREF9719_00277</name>
</gene>
<feature type="compositionally biased region" description="Basic and acidic residues" evidence="5">
    <location>
        <begin position="158"/>
        <end position="174"/>
    </location>
</feature>
<evidence type="ECO:0000256" key="6">
    <source>
        <dbReference type="SAM" id="SignalP"/>
    </source>
</evidence>
<feature type="domain" description="NlpC/P60" evidence="7">
    <location>
        <begin position="230"/>
        <end position="344"/>
    </location>
</feature>
<keyword evidence="2" id="KW-0645">Protease</keyword>
<dbReference type="InterPro" id="IPR051794">
    <property type="entry name" value="PG_Endopeptidase_C40"/>
</dbReference>
<evidence type="ECO:0000313" key="10">
    <source>
        <dbReference type="Proteomes" id="UP000006078"/>
    </source>
</evidence>
<feature type="region of interest" description="Disordered" evidence="5">
    <location>
        <begin position="211"/>
        <end position="231"/>
    </location>
</feature>
<dbReference type="HOGENOM" id="CLU_034085_1_1_11"/>
<comment type="caution">
    <text evidence="8">The sequence shown here is derived from an EMBL/GenBank/DDBJ whole genome shotgun (WGS) entry which is preliminary data.</text>
</comment>
<evidence type="ECO:0000256" key="3">
    <source>
        <dbReference type="ARBA" id="ARBA00022801"/>
    </source>
</evidence>
<dbReference type="Pfam" id="PF00877">
    <property type="entry name" value="NLPC_P60"/>
    <property type="match status" value="1"/>
</dbReference>
<keyword evidence="6" id="KW-0732">Signal</keyword>
<dbReference type="STRING" id="29321.AAV33_00990"/>
<feature type="region of interest" description="Disordered" evidence="5">
    <location>
        <begin position="154"/>
        <end position="174"/>
    </location>
</feature>
<reference evidence="9 10" key="2">
    <citation type="submission" date="2012-08" db="EMBL/GenBank/DDBJ databases">
        <title>The Genome Sequence of Turicella otitidis ATCC 51513.</title>
        <authorList>
            <consortium name="The Broad Institute Genome Sequencing Platform"/>
            <person name="Earl A."/>
            <person name="Ward D."/>
            <person name="Feldgarden M."/>
            <person name="Gevers D."/>
            <person name="Huys G."/>
            <person name="Walker B."/>
            <person name="Young S.K."/>
            <person name="Zeng Q."/>
            <person name="Gargeya S."/>
            <person name="Fitzgerald M."/>
            <person name="Haas B."/>
            <person name="Abouelleil A."/>
            <person name="Alvarado L."/>
            <person name="Arachchi H.M."/>
            <person name="Berlin A.M."/>
            <person name="Chapman S.B."/>
            <person name="Goldberg J."/>
            <person name="Griggs A."/>
            <person name="Gujja S."/>
            <person name="Hansen M."/>
            <person name="Howarth C."/>
            <person name="Imamovic A."/>
            <person name="Larimer J."/>
            <person name="McCowen C."/>
            <person name="Montmayeur A."/>
            <person name="Murphy C."/>
            <person name="Neiman D."/>
            <person name="Pearson M."/>
            <person name="Priest M."/>
            <person name="Roberts A."/>
            <person name="Saif S."/>
            <person name="Shea T."/>
            <person name="Sisk P."/>
            <person name="Sykes S."/>
            <person name="Wortman J."/>
            <person name="Nusbaum C."/>
            <person name="Birren B."/>
        </authorList>
    </citation>
    <scope>NUCLEOTIDE SEQUENCE [LARGE SCALE GENOMIC DNA]</scope>
    <source>
        <strain evidence="9 10">ATCC 51513</strain>
    </source>
</reference>
<dbReference type="InterPro" id="IPR000064">
    <property type="entry name" value="NLP_P60_dom"/>
</dbReference>
<dbReference type="eggNOG" id="COG0791">
    <property type="taxonomic scope" value="Bacteria"/>
</dbReference>
<evidence type="ECO:0000313" key="9">
    <source>
        <dbReference type="EMBL" id="EJZ82785.1"/>
    </source>
</evidence>
<dbReference type="Proteomes" id="UP000006078">
    <property type="component" value="Unassembled WGS sequence"/>
</dbReference>
<evidence type="ECO:0000256" key="1">
    <source>
        <dbReference type="ARBA" id="ARBA00007074"/>
    </source>
</evidence>
<evidence type="ECO:0000256" key="5">
    <source>
        <dbReference type="SAM" id="MobiDB-lite"/>
    </source>
</evidence>
<reference evidence="8 11" key="1">
    <citation type="journal article" date="2012" name="J. Bacteriol.">
        <title>Draft Genome Sequence of Turicella otitidis ATCC 51513, Isolated from Middle Ear Fluid from a Child with Otitis Media.</title>
        <authorList>
            <person name="Brinkrolf K."/>
            <person name="Schneider J."/>
            <person name="Knecht M."/>
            <person name="Ruckert C."/>
            <person name="Tauch A."/>
        </authorList>
    </citation>
    <scope>NUCLEOTIDE SEQUENCE [LARGE SCALE GENOMIC DNA]</scope>
    <source>
        <strain evidence="8 11">ATCC 51513</strain>
    </source>
</reference>
<dbReference type="Proteomes" id="UP000011016">
    <property type="component" value="Unassembled WGS sequence"/>
</dbReference>
<feature type="compositionally biased region" description="Basic and acidic residues" evidence="5">
    <location>
        <begin position="211"/>
        <end position="221"/>
    </location>
</feature>
<dbReference type="OrthoDB" id="5177647at2"/>
<proteinExistence type="inferred from homology"/>
<evidence type="ECO:0000256" key="2">
    <source>
        <dbReference type="ARBA" id="ARBA00022670"/>
    </source>
</evidence>
<protein>
    <recommendedName>
        <fullName evidence="7">NlpC/P60 domain-containing protein</fullName>
    </recommendedName>
</protein>
<dbReference type="PROSITE" id="PS51318">
    <property type="entry name" value="TAT"/>
    <property type="match status" value="1"/>
</dbReference>